<accession>A0A2P4YA00</accession>
<feature type="domain" description="SWIM-type" evidence="3">
    <location>
        <begin position="188"/>
        <end position="220"/>
    </location>
</feature>
<reference evidence="4 5" key="1">
    <citation type="journal article" date="2017" name="Genome Biol. Evol.">
        <title>Phytophthora megakarya and P. palmivora, closely related causal agents of cacao black pod rot, underwent increases in genome sizes and gene numbers by different mechanisms.</title>
        <authorList>
            <person name="Ali S.S."/>
            <person name="Shao J."/>
            <person name="Lary D.J."/>
            <person name="Kronmiller B."/>
            <person name="Shen D."/>
            <person name="Strem M.D."/>
            <person name="Amoako-Attah I."/>
            <person name="Akrofi A.Y."/>
            <person name="Begoude B.A."/>
            <person name="Ten Hoopen G.M."/>
            <person name="Coulibaly K."/>
            <person name="Kebe B.I."/>
            <person name="Melnick R.L."/>
            <person name="Guiltinan M.J."/>
            <person name="Tyler B.M."/>
            <person name="Meinhardt L.W."/>
            <person name="Bailey B.A."/>
        </authorList>
    </citation>
    <scope>NUCLEOTIDE SEQUENCE [LARGE SCALE GENOMIC DNA]</scope>
    <source>
        <strain evidence="5">sbr112.9</strain>
    </source>
</reference>
<dbReference type="PANTHER" id="PTHR31973:SF187">
    <property type="entry name" value="MUTATOR TRANSPOSASE MUDRA PROTEIN"/>
    <property type="match status" value="1"/>
</dbReference>
<name>A0A2P4YA00_9STRA</name>
<feature type="region of interest" description="Disordered" evidence="2">
    <location>
        <begin position="254"/>
        <end position="287"/>
    </location>
</feature>
<dbReference type="EMBL" id="NCKW01004687">
    <property type="protein sequence ID" value="POM74631.1"/>
    <property type="molecule type" value="Genomic_DNA"/>
</dbReference>
<dbReference type="PROSITE" id="PS50966">
    <property type="entry name" value="ZF_SWIM"/>
    <property type="match status" value="1"/>
</dbReference>
<dbReference type="InterPro" id="IPR007527">
    <property type="entry name" value="Znf_SWIM"/>
</dbReference>
<keyword evidence="1" id="KW-0479">Metal-binding</keyword>
<evidence type="ECO:0000256" key="2">
    <source>
        <dbReference type="SAM" id="MobiDB-lite"/>
    </source>
</evidence>
<dbReference type="OrthoDB" id="165010at2759"/>
<keyword evidence="5" id="KW-1185">Reference proteome</keyword>
<dbReference type="PANTHER" id="PTHR31973">
    <property type="entry name" value="POLYPROTEIN, PUTATIVE-RELATED"/>
    <property type="match status" value="1"/>
</dbReference>
<evidence type="ECO:0000313" key="5">
    <source>
        <dbReference type="Proteomes" id="UP000237271"/>
    </source>
</evidence>
<sequence length="287" mass="32775">MTVTQVETAPGHVILRADRIAPDIARNFVHEHTNVKEQHKVLVWGLQGCYTDSEYKSRLSWIEKELGSKAMAYLKNIPPERWYVFANILVQPPYGWRTSNLSSVSLTLGLRGLPPFDFIKAISFRIMSRTYKRSQAAAKWLSEGRSMTPAAMKVYESQSREIGKYRVDPSSDDVSFVYNQQPSMQVGRRVTISKNHCTCGFMDQHYIPCRHLISVLKSRGELDLVFNHFAPYYQVSSYAEVFLGKTINLPLHEEIQRPDGVTKSPPRKKPLGRPPTKRKRSKGETTG</sequence>
<proteinExistence type="predicted"/>
<evidence type="ECO:0000256" key="1">
    <source>
        <dbReference type="PROSITE-ProRule" id="PRU00325"/>
    </source>
</evidence>
<dbReference type="Pfam" id="PF04434">
    <property type="entry name" value="SWIM"/>
    <property type="match status" value="1"/>
</dbReference>
<dbReference type="AlphaFoldDB" id="A0A2P4YA00"/>
<keyword evidence="1" id="KW-0862">Zinc</keyword>
<gene>
    <name evidence="4" type="ORF">PHPALM_8380</name>
</gene>
<protein>
    <recommendedName>
        <fullName evidence="3">SWIM-type domain-containing protein</fullName>
    </recommendedName>
</protein>
<dbReference type="Proteomes" id="UP000237271">
    <property type="component" value="Unassembled WGS sequence"/>
</dbReference>
<evidence type="ECO:0000313" key="4">
    <source>
        <dbReference type="EMBL" id="POM74631.1"/>
    </source>
</evidence>
<keyword evidence="1" id="KW-0863">Zinc-finger</keyword>
<organism evidence="4 5">
    <name type="scientific">Phytophthora palmivora</name>
    <dbReference type="NCBI Taxonomy" id="4796"/>
    <lineage>
        <taxon>Eukaryota</taxon>
        <taxon>Sar</taxon>
        <taxon>Stramenopiles</taxon>
        <taxon>Oomycota</taxon>
        <taxon>Peronosporomycetes</taxon>
        <taxon>Peronosporales</taxon>
        <taxon>Peronosporaceae</taxon>
        <taxon>Phytophthora</taxon>
    </lineage>
</organism>
<comment type="caution">
    <text evidence="4">The sequence shown here is derived from an EMBL/GenBank/DDBJ whole genome shotgun (WGS) entry which is preliminary data.</text>
</comment>
<dbReference type="GO" id="GO:0008270">
    <property type="term" value="F:zinc ion binding"/>
    <property type="evidence" value="ECO:0007669"/>
    <property type="project" value="UniProtKB-KW"/>
</dbReference>
<evidence type="ECO:0000259" key="3">
    <source>
        <dbReference type="PROSITE" id="PS50966"/>
    </source>
</evidence>
<feature type="compositionally biased region" description="Basic residues" evidence="2">
    <location>
        <begin position="265"/>
        <end position="281"/>
    </location>
</feature>